<evidence type="ECO:0000313" key="1">
    <source>
        <dbReference type="EMBL" id="AWN47131.1"/>
    </source>
</evidence>
<dbReference type="Gene3D" id="3.30.2000.20">
    <property type="match status" value="1"/>
</dbReference>
<dbReference type="Proteomes" id="UP000245444">
    <property type="component" value="Chromosome"/>
</dbReference>
<keyword evidence="2" id="KW-1185">Reference proteome</keyword>
<proteinExistence type="predicted"/>
<evidence type="ECO:0000313" key="2">
    <source>
        <dbReference type="Proteomes" id="UP000245444"/>
    </source>
</evidence>
<evidence type="ECO:0008006" key="3">
    <source>
        <dbReference type="Google" id="ProtNLM"/>
    </source>
</evidence>
<dbReference type="AlphaFoldDB" id="A0A2U8WNM9"/>
<name>A0A2U8WNM9_9HYPH</name>
<protein>
    <recommendedName>
        <fullName evidence="3">DUF3168 domain-containing protein</fullName>
    </recommendedName>
</protein>
<sequence>MAVVGTEGVILDTLMRYLAGRAFDPEMKVAQPGVAFSPRLNTPYLRAAFLPNGSRADGLAFDSDRTHIGLLVVTVVWPAGQGFVRPYQVAAQVRLAFDAGTRIAGDGLTVAIDEEPQTGAVLDDAPWIGVPVTIRWRVGTSAGA</sequence>
<reference evidence="1 2" key="1">
    <citation type="submission" date="2018-05" db="EMBL/GenBank/DDBJ databases">
        <title>Complete Genome Sequence of Methylobacterium sp. 17Sr1-28.</title>
        <authorList>
            <person name="Srinivasan S."/>
        </authorList>
    </citation>
    <scope>NUCLEOTIDE SEQUENCE [LARGE SCALE GENOMIC DNA]</scope>
    <source>
        <strain evidence="1 2">17Sr1-28</strain>
    </source>
</reference>
<dbReference type="KEGG" id="mtea:DK419_13090"/>
<accession>A0A2U8WNM9</accession>
<dbReference type="InterPro" id="IPR025395">
    <property type="entry name" value="Phage_tail_terminator-like"/>
</dbReference>
<gene>
    <name evidence="1" type="ORF">DK419_13090</name>
</gene>
<dbReference type="Pfam" id="PF13554">
    <property type="entry name" value="Phage_tail_terminator_5"/>
    <property type="match status" value="1"/>
</dbReference>
<organism evidence="1 2">
    <name type="scientific">Methylobacterium terrae</name>
    <dbReference type="NCBI Taxonomy" id="2202827"/>
    <lineage>
        <taxon>Bacteria</taxon>
        <taxon>Pseudomonadati</taxon>
        <taxon>Pseudomonadota</taxon>
        <taxon>Alphaproteobacteria</taxon>
        <taxon>Hyphomicrobiales</taxon>
        <taxon>Methylobacteriaceae</taxon>
        <taxon>Methylobacterium</taxon>
    </lineage>
</organism>
<dbReference type="OrthoDB" id="7858762at2"/>
<dbReference type="EMBL" id="CP029553">
    <property type="protein sequence ID" value="AWN47131.1"/>
    <property type="molecule type" value="Genomic_DNA"/>
</dbReference>